<feature type="transmembrane region" description="Helical" evidence="6">
    <location>
        <begin position="479"/>
        <end position="501"/>
    </location>
</feature>
<evidence type="ECO:0000256" key="5">
    <source>
        <dbReference type="PROSITE-ProRule" id="PRU00339"/>
    </source>
</evidence>
<dbReference type="PANTHER" id="PTHR37422:SF13">
    <property type="entry name" value="LIPOPOLYSACCHARIDE BIOSYNTHESIS PROTEIN PA4999-RELATED"/>
    <property type="match status" value="1"/>
</dbReference>
<keyword evidence="9" id="KW-1185">Reference proteome</keyword>
<feature type="transmembrane region" description="Helical" evidence="6">
    <location>
        <begin position="163"/>
        <end position="180"/>
    </location>
</feature>
<evidence type="ECO:0000256" key="6">
    <source>
        <dbReference type="SAM" id="Phobius"/>
    </source>
</evidence>
<dbReference type="PANTHER" id="PTHR37422">
    <property type="entry name" value="TEICHURONIC ACID BIOSYNTHESIS PROTEIN TUAE"/>
    <property type="match status" value="1"/>
</dbReference>
<keyword evidence="2 6" id="KW-0812">Transmembrane</keyword>
<evidence type="ECO:0000313" key="9">
    <source>
        <dbReference type="Proteomes" id="UP000295244"/>
    </source>
</evidence>
<feature type="transmembrane region" description="Helical" evidence="6">
    <location>
        <begin position="245"/>
        <end position="264"/>
    </location>
</feature>
<evidence type="ECO:0000313" key="8">
    <source>
        <dbReference type="EMBL" id="TCJ15488.1"/>
    </source>
</evidence>
<evidence type="ECO:0000256" key="1">
    <source>
        <dbReference type="ARBA" id="ARBA00004141"/>
    </source>
</evidence>
<feature type="transmembrane region" description="Helical" evidence="6">
    <location>
        <begin position="186"/>
        <end position="203"/>
    </location>
</feature>
<dbReference type="EMBL" id="SKBU01000025">
    <property type="protein sequence ID" value="TCJ15488.1"/>
    <property type="molecule type" value="Genomic_DNA"/>
</dbReference>
<dbReference type="SUPFAM" id="SSF48452">
    <property type="entry name" value="TPR-like"/>
    <property type="match status" value="1"/>
</dbReference>
<feature type="transmembrane region" description="Helical" evidence="6">
    <location>
        <begin position="423"/>
        <end position="439"/>
    </location>
</feature>
<dbReference type="OrthoDB" id="5241686at2"/>
<dbReference type="GO" id="GO:0016020">
    <property type="term" value="C:membrane"/>
    <property type="evidence" value="ECO:0007669"/>
    <property type="project" value="UniProtKB-SubCell"/>
</dbReference>
<feature type="transmembrane region" description="Helical" evidence="6">
    <location>
        <begin position="68"/>
        <end position="90"/>
    </location>
</feature>
<comment type="subcellular location">
    <subcellularLocation>
        <location evidence="1">Membrane</location>
        <topology evidence="1">Multi-pass membrane protein</topology>
    </subcellularLocation>
</comment>
<dbReference type="InterPro" id="IPR051533">
    <property type="entry name" value="WaaL-like"/>
</dbReference>
<feature type="transmembrane region" description="Helical" evidence="6">
    <location>
        <begin position="13"/>
        <end position="35"/>
    </location>
</feature>
<evidence type="ECO:0000256" key="3">
    <source>
        <dbReference type="ARBA" id="ARBA00022989"/>
    </source>
</evidence>
<proteinExistence type="predicted"/>
<dbReference type="InterPro" id="IPR019734">
    <property type="entry name" value="TPR_rpt"/>
</dbReference>
<reference evidence="8 9" key="1">
    <citation type="submission" date="2019-03" db="EMBL/GenBank/DDBJ databases">
        <title>Whole genome sequence of a novel Rubrobacter taiwanensis strain, isolated from Yellowstone National Park.</title>
        <authorList>
            <person name="Freed S."/>
            <person name="Ramaley R.F."/>
            <person name="Kyndt J.A."/>
        </authorList>
    </citation>
    <scope>NUCLEOTIDE SEQUENCE [LARGE SCALE GENOMIC DNA]</scope>
    <source>
        <strain evidence="8 9">Yellowstone</strain>
    </source>
</reference>
<feature type="transmembrane region" description="Helical" evidence="6">
    <location>
        <begin position="134"/>
        <end position="156"/>
    </location>
</feature>
<keyword evidence="4 6" id="KW-0472">Membrane</keyword>
<feature type="transmembrane region" description="Helical" evidence="6">
    <location>
        <begin position="276"/>
        <end position="300"/>
    </location>
</feature>
<feature type="transmembrane region" description="Helical" evidence="6">
    <location>
        <begin position="42"/>
        <end position="62"/>
    </location>
</feature>
<dbReference type="InterPro" id="IPR011990">
    <property type="entry name" value="TPR-like_helical_dom_sf"/>
</dbReference>
<evidence type="ECO:0000256" key="2">
    <source>
        <dbReference type="ARBA" id="ARBA00022692"/>
    </source>
</evidence>
<dbReference type="PROSITE" id="PS50005">
    <property type="entry name" value="TPR"/>
    <property type="match status" value="2"/>
</dbReference>
<feature type="repeat" description="TPR" evidence="5">
    <location>
        <begin position="567"/>
        <end position="600"/>
    </location>
</feature>
<dbReference type="Proteomes" id="UP000295244">
    <property type="component" value="Unassembled WGS sequence"/>
</dbReference>
<feature type="domain" description="O-antigen ligase-related" evidence="7">
    <location>
        <begin position="253"/>
        <end position="401"/>
    </location>
</feature>
<dbReference type="Pfam" id="PF14559">
    <property type="entry name" value="TPR_19"/>
    <property type="match status" value="1"/>
</dbReference>
<keyword evidence="3 6" id="KW-1133">Transmembrane helix</keyword>
<organism evidence="8 9">
    <name type="scientific">Rubrobacter taiwanensis</name>
    <dbReference type="NCBI Taxonomy" id="185139"/>
    <lineage>
        <taxon>Bacteria</taxon>
        <taxon>Bacillati</taxon>
        <taxon>Actinomycetota</taxon>
        <taxon>Rubrobacteria</taxon>
        <taxon>Rubrobacterales</taxon>
        <taxon>Rubrobacteraceae</taxon>
        <taxon>Rubrobacter</taxon>
    </lineage>
</organism>
<feature type="transmembrane region" description="Helical" evidence="6">
    <location>
        <begin position="215"/>
        <end position="233"/>
    </location>
</feature>
<feature type="transmembrane region" description="Helical" evidence="6">
    <location>
        <begin position="393"/>
        <end position="411"/>
    </location>
</feature>
<feature type="transmembrane region" description="Helical" evidence="6">
    <location>
        <begin position="97"/>
        <end position="114"/>
    </location>
</feature>
<dbReference type="InterPro" id="IPR007016">
    <property type="entry name" value="O-antigen_ligase-rel_domated"/>
</dbReference>
<keyword evidence="5" id="KW-0802">TPR repeat</keyword>
<dbReference type="AlphaFoldDB" id="A0A4R1BEP7"/>
<accession>A0A4R1BEP7</accession>
<gene>
    <name evidence="8" type="ORF">E0L93_12860</name>
</gene>
<name>A0A4R1BEP7_9ACTN</name>
<evidence type="ECO:0000256" key="4">
    <source>
        <dbReference type="ARBA" id="ARBA00023136"/>
    </source>
</evidence>
<sequence>MGSANGGYFTGEWAPAALILAVLVSFVSVVGFFVSARLGWSMLALGLLAAYTAWTFASILWSPNRGDAWLGAGQTLLYLLVFWSAVALVALGASRRWALAASALGPAGIAALTLQNLGPQIEHLFEDNRLVGTVGYYNGEAAFLLVSFWVAIYLGGSRRLNPVLRAAVLAGAVLSANLAVLTQSRGAMVALAVSLPVFFLLSGQRLRGMMALTPVALALVAAFPHLNAVYLEFLNEGNPEAALDLALPAVWLGALGAGIYGLAWGLIDQQWQPPKILARAVGTLALAGVLVILAAGTATLNERTGGLETFAQQKWEDFKAGGTSGQEQSRYLSASGTGRYVLWQVAWQNFAAHPVAGTGTHNYEAKYYQLRERPTGTVRQPHMLQLEILSERGIIGGALFFGFLAVCLSAGFRDRFRSLQTEGKAQVGALAAAVAYWFVHSGAEWFWQMPAVTLPAFVYLALLASTWRRHRISPESFRWPLCAGGLAVAALALTATVPLYAADRYLMQSYTTTDPEAALAFAERAQEFNPFDPRLAQREAELAMESGDWKRAESAYMRAIRLNPEHYEPRMLLAAFYERRGDPELALRYYRQAAALNPLDRELPQRVAYLQGAVKQLDGITGAAENMPGG</sequence>
<dbReference type="Pfam" id="PF04932">
    <property type="entry name" value="Wzy_C"/>
    <property type="match status" value="1"/>
</dbReference>
<protein>
    <submittedName>
        <fullName evidence="8">Polymerase</fullName>
    </submittedName>
</protein>
<dbReference type="Gene3D" id="1.25.40.10">
    <property type="entry name" value="Tetratricopeptide repeat domain"/>
    <property type="match status" value="1"/>
</dbReference>
<evidence type="ECO:0000259" key="7">
    <source>
        <dbReference type="Pfam" id="PF04932"/>
    </source>
</evidence>
<comment type="caution">
    <text evidence="8">The sequence shown here is derived from an EMBL/GenBank/DDBJ whole genome shotgun (WGS) entry which is preliminary data.</text>
</comment>
<dbReference type="SMART" id="SM00028">
    <property type="entry name" value="TPR"/>
    <property type="match status" value="2"/>
</dbReference>
<feature type="repeat" description="TPR" evidence="5">
    <location>
        <begin position="533"/>
        <end position="566"/>
    </location>
</feature>
<feature type="transmembrane region" description="Helical" evidence="6">
    <location>
        <begin position="445"/>
        <end position="467"/>
    </location>
</feature>